<evidence type="ECO:0000256" key="1">
    <source>
        <dbReference type="SAM" id="MobiDB-lite"/>
    </source>
</evidence>
<proteinExistence type="predicted"/>
<feature type="region of interest" description="Disordered" evidence="1">
    <location>
        <begin position="22"/>
        <end position="81"/>
    </location>
</feature>
<dbReference type="AlphaFoldDB" id="A0A162MGY8"/>
<feature type="compositionally biased region" description="Basic residues" evidence="1">
    <location>
        <begin position="67"/>
        <end position="81"/>
    </location>
</feature>
<protein>
    <submittedName>
        <fullName evidence="2">Uncharacterized protein</fullName>
    </submittedName>
</protein>
<evidence type="ECO:0000313" key="2">
    <source>
        <dbReference type="EMBL" id="OAA55900.1"/>
    </source>
</evidence>
<accession>A0A162MGY8</accession>
<evidence type="ECO:0000313" key="3">
    <source>
        <dbReference type="Proteomes" id="UP000076874"/>
    </source>
</evidence>
<name>A0A162MGY8_9HYPO</name>
<dbReference type="EMBL" id="AZHD01000018">
    <property type="protein sequence ID" value="OAA55900.1"/>
    <property type="molecule type" value="Genomic_DNA"/>
</dbReference>
<reference evidence="2 3" key="1">
    <citation type="journal article" date="2016" name="Genome Biol. Evol.">
        <title>Divergent and convergent evolution of fungal pathogenicity.</title>
        <authorList>
            <person name="Shang Y."/>
            <person name="Xiao G."/>
            <person name="Zheng P."/>
            <person name="Cen K."/>
            <person name="Zhan S."/>
            <person name="Wang C."/>
        </authorList>
    </citation>
    <scope>NUCLEOTIDE SEQUENCE [LARGE SCALE GENOMIC DNA]</scope>
    <source>
        <strain evidence="2 3">RCEF 264</strain>
    </source>
</reference>
<keyword evidence="3" id="KW-1185">Reference proteome</keyword>
<feature type="compositionally biased region" description="Basic and acidic residues" evidence="1">
    <location>
        <begin position="32"/>
        <end position="43"/>
    </location>
</feature>
<dbReference type="Proteomes" id="UP000076874">
    <property type="component" value="Unassembled WGS sequence"/>
</dbReference>
<gene>
    <name evidence="2" type="ORF">SPI_08107</name>
</gene>
<organism evidence="2 3">
    <name type="scientific">Niveomyces insectorum RCEF 264</name>
    <dbReference type="NCBI Taxonomy" id="1081102"/>
    <lineage>
        <taxon>Eukaryota</taxon>
        <taxon>Fungi</taxon>
        <taxon>Dikarya</taxon>
        <taxon>Ascomycota</taxon>
        <taxon>Pezizomycotina</taxon>
        <taxon>Sordariomycetes</taxon>
        <taxon>Hypocreomycetidae</taxon>
        <taxon>Hypocreales</taxon>
        <taxon>Cordycipitaceae</taxon>
        <taxon>Niveomyces</taxon>
    </lineage>
</organism>
<sequence>MVLRVAAALLVARRPETVTALTEAGAGGADVMGKRPNNDDRPVDGGPVEDGPPDDGPASLDADMVILRRKKKKKKKKNRYD</sequence>
<comment type="caution">
    <text evidence="2">The sequence shown here is derived from an EMBL/GenBank/DDBJ whole genome shotgun (WGS) entry which is preliminary data.</text>
</comment>